<comment type="function">
    <text evidence="2">May play the central regulatory role in sporulation. It may be an element of the effector pathway responsible for the activation of sporulation genes in response to nutritional stress. Spo0A may act in concert with spo0H (a sigma factor) to control the expression of some genes that are critical to the sporulation process.</text>
</comment>
<dbReference type="Pfam" id="PF04397">
    <property type="entry name" value="LytTR"/>
    <property type="match status" value="1"/>
</dbReference>
<evidence type="ECO:0000313" key="6">
    <source>
        <dbReference type="Proteomes" id="UP000602647"/>
    </source>
</evidence>
<keyword evidence="6" id="KW-1185">Reference proteome</keyword>
<gene>
    <name evidence="5" type="ORF">H9L42_07220</name>
</gene>
<dbReference type="EMBL" id="JACRYT010000005">
    <property type="protein sequence ID" value="MBC6679615.1"/>
    <property type="molecule type" value="Genomic_DNA"/>
</dbReference>
<comment type="caution">
    <text evidence="5">The sequence shown here is derived from an EMBL/GenBank/DDBJ whole genome shotgun (WGS) entry which is preliminary data.</text>
</comment>
<dbReference type="InterPro" id="IPR046947">
    <property type="entry name" value="LytR-like"/>
</dbReference>
<dbReference type="InterPro" id="IPR007492">
    <property type="entry name" value="LytTR_DNA-bd_dom"/>
</dbReference>
<evidence type="ECO:0000313" key="5">
    <source>
        <dbReference type="EMBL" id="MBC6679615.1"/>
    </source>
</evidence>
<dbReference type="PROSITE" id="PS50110">
    <property type="entry name" value="RESPONSE_REGULATORY"/>
    <property type="match status" value="1"/>
</dbReference>
<dbReference type="PANTHER" id="PTHR37299">
    <property type="entry name" value="TRANSCRIPTIONAL REGULATOR-RELATED"/>
    <property type="match status" value="1"/>
</dbReference>
<accession>A0A923SQL5</accession>
<dbReference type="AlphaFoldDB" id="A0A923SQL5"/>
<dbReference type="Proteomes" id="UP000602647">
    <property type="component" value="Unassembled WGS sequence"/>
</dbReference>
<dbReference type="GO" id="GO:0003677">
    <property type="term" value="F:DNA binding"/>
    <property type="evidence" value="ECO:0007669"/>
    <property type="project" value="InterPro"/>
</dbReference>
<proteinExistence type="predicted"/>
<protein>
    <recommendedName>
        <fullName evidence="1">Stage 0 sporulation protein A homolog</fullName>
    </recommendedName>
</protein>
<reference evidence="5" key="1">
    <citation type="submission" date="2020-08" db="EMBL/GenBank/DDBJ databases">
        <title>Genome public.</title>
        <authorList>
            <person name="Liu C."/>
            <person name="Sun Q."/>
        </authorList>
    </citation>
    <scope>NUCLEOTIDE SEQUENCE</scope>
    <source>
        <strain evidence="5">BX12</strain>
    </source>
</reference>
<evidence type="ECO:0000256" key="2">
    <source>
        <dbReference type="ARBA" id="ARBA00024867"/>
    </source>
</evidence>
<feature type="domain" description="Response regulatory" evidence="4">
    <location>
        <begin position="3"/>
        <end position="123"/>
    </location>
</feature>
<evidence type="ECO:0000256" key="1">
    <source>
        <dbReference type="ARBA" id="ARBA00018672"/>
    </source>
</evidence>
<dbReference type="SUPFAM" id="SSF52172">
    <property type="entry name" value="CheY-like"/>
    <property type="match status" value="1"/>
</dbReference>
<dbReference type="Gene3D" id="2.40.50.1020">
    <property type="entry name" value="LytTr DNA-binding domain"/>
    <property type="match status" value="1"/>
</dbReference>
<feature type="modified residue" description="4-aspartylphosphate" evidence="3">
    <location>
        <position position="60"/>
    </location>
</feature>
<dbReference type="PANTHER" id="PTHR37299:SF1">
    <property type="entry name" value="STAGE 0 SPORULATION PROTEIN A HOMOLOG"/>
    <property type="match status" value="1"/>
</dbReference>
<dbReference type="Gene3D" id="3.40.50.2300">
    <property type="match status" value="1"/>
</dbReference>
<evidence type="ECO:0000256" key="3">
    <source>
        <dbReference type="PROSITE-ProRule" id="PRU00169"/>
    </source>
</evidence>
<name>A0A923SQL5_9FIRM</name>
<dbReference type="SMART" id="SM00448">
    <property type="entry name" value="REC"/>
    <property type="match status" value="1"/>
</dbReference>
<dbReference type="GO" id="GO:0000156">
    <property type="term" value="F:phosphorelay response regulator activity"/>
    <property type="evidence" value="ECO:0007669"/>
    <property type="project" value="InterPro"/>
</dbReference>
<dbReference type="InterPro" id="IPR001789">
    <property type="entry name" value="Sig_transdc_resp-reg_receiver"/>
</dbReference>
<organism evidence="5 6">
    <name type="scientific">Zhenpiania hominis</name>
    <dbReference type="NCBI Taxonomy" id="2763644"/>
    <lineage>
        <taxon>Bacteria</taxon>
        <taxon>Bacillati</taxon>
        <taxon>Bacillota</taxon>
        <taxon>Clostridia</taxon>
        <taxon>Peptostreptococcales</taxon>
        <taxon>Anaerovoracaceae</taxon>
        <taxon>Zhenpiania</taxon>
    </lineage>
</organism>
<dbReference type="SMART" id="SM00850">
    <property type="entry name" value="LytTR"/>
    <property type="match status" value="1"/>
</dbReference>
<evidence type="ECO:0000259" key="4">
    <source>
        <dbReference type="PROSITE" id="PS50110"/>
    </source>
</evidence>
<dbReference type="RefSeq" id="WP_187302718.1">
    <property type="nucleotide sequence ID" value="NZ_JACRYT010000005.1"/>
</dbReference>
<dbReference type="InterPro" id="IPR011006">
    <property type="entry name" value="CheY-like_superfamily"/>
</dbReference>
<sequence length="240" mass="28363">MYNIAVCEDEERDLEIVKQLLELYGARHEWKYALKTYDTAKNFIRDMERMKSIPDIVFLDIYLREGNGVEVAKEMRANGFANPIVFLTASREYALEAYNVDAAQYLVKPLEQKRFFSILDRLFLKTEEEREQWMVLRVGGEFRRIPLDKVVYCEAQRNYQHLCMEDGSKYKVRMTMIELFSYLEKRSEFVKVGSAYIFNLAFIESMNSKTVTFGTGKTIHLPRGSYSSLKEEYFQYYCGE</sequence>
<keyword evidence="3" id="KW-0597">Phosphoprotein</keyword>
<dbReference type="Pfam" id="PF00072">
    <property type="entry name" value="Response_reg"/>
    <property type="match status" value="1"/>
</dbReference>